<comment type="caution">
    <text evidence="2">The sequence shown here is derived from an EMBL/GenBank/DDBJ whole genome shotgun (WGS) entry which is preliminary data.</text>
</comment>
<sequence length="581" mass="64103">AGDAIAWNLHNYECAGAHVMFHIRSAGGSALNNPDRGQLHRSVDQGATWTDVTPSSGNTEYVGDVAMDADENFWCIASEYARKNAGGTQDKPSRIYKSVDWGATWALSYLIPDRIEIWNRDFPAFNITCHPTNANIIVAEGTEMIGWGVRLWRTTDGGASWSMVTPTFPSPPTSVDNVGGARQHVFDYTLGGDLVYAGIFEISNDNTFVLKSLDDGDTFNVYHTEADITDYGAAFHESTLVYIVHRDQLFESASPVGPGQITKIADNGDSPFGADDDFHGMSRHAVNGVDTLHLGLHRGLPGTGATDNPSVWTRPADLSSGWIEHPYFDTMESDLGYRVYVAIDGIVGATEFEGEPVRPPRPESPPVGPSGGEAAIGIAEPTTGIAEPPKGVREKRRSQEAPMRLRRRQEILPPEDQVLPPRAPSFLMGDRIDKHQPIGLISPSPKIEKWLSFGWLTPAVLAGQKTLSLRDWGPVEAQSWQRAQLAFCYDKEPSKGGNKMALLRISHTPYKRQANKLRNSEFYAAGLMYAQSMGLRHPKGLTPEQIWSKIKESSVEVWVVRYRVEQIYDQLSPTRGNVRSQ</sequence>
<dbReference type="Gene3D" id="2.130.10.10">
    <property type="entry name" value="YVTN repeat-like/Quinoprotein amine dehydrogenase"/>
    <property type="match status" value="1"/>
</dbReference>
<feature type="region of interest" description="Disordered" evidence="1">
    <location>
        <begin position="383"/>
        <end position="402"/>
    </location>
</feature>
<proteinExistence type="predicted"/>
<dbReference type="EMBL" id="LAZR01031483">
    <property type="protein sequence ID" value="KKL53620.1"/>
    <property type="molecule type" value="Genomic_DNA"/>
</dbReference>
<dbReference type="CDD" id="cd15482">
    <property type="entry name" value="Sialidase_non-viral"/>
    <property type="match status" value="1"/>
</dbReference>
<evidence type="ECO:0000256" key="1">
    <source>
        <dbReference type="SAM" id="MobiDB-lite"/>
    </source>
</evidence>
<dbReference type="SUPFAM" id="SSF110296">
    <property type="entry name" value="Oligoxyloglucan reducing end-specific cellobiohydrolase"/>
    <property type="match status" value="1"/>
</dbReference>
<name>A0A0F9F8S4_9ZZZZ</name>
<accession>A0A0F9F8S4</accession>
<organism evidence="2">
    <name type="scientific">marine sediment metagenome</name>
    <dbReference type="NCBI Taxonomy" id="412755"/>
    <lineage>
        <taxon>unclassified sequences</taxon>
        <taxon>metagenomes</taxon>
        <taxon>ecological metagenomes</taxon>
    </lineage>
</organism>
<evidence type="ECO:0000313" key="2">
    <source>
        <dbReference type="EMBL" id="KKL53620.1"/>
    </source>
</evidence>
<dbReference type="InterPro" id="IPR015943">
    <property type="entry name" value="WD40/YVTN_repeat-like_dom_sf"/>
</dbReference>
<reference evidence="2" key="1">
    <citation type="journal article" date="2015" name="Nature">
        <title>Complex archaea that bridge the gap between prokaryotes and eukaryotes.</title>
        <authorList>
            <person name="Spang A."/>
            <person name="Saw J.H."/>
            <person name="Jorgensen S.L."/>
            <person name="Zaremba-Niedzwiedzka K."/>
            <person name="Martijn J."/>
            <person name="Lind A.E."/>
            <person name="van Eijk R."/>
            <person name="Schleper C."/>
            <person name="Guy L."/>
            <person name="Ettema T.J."/>
        </authorList>
    </citation>
    <scope>NUCLEOTIDE SEQUENCE</scope>
</reference>
<feature type="non-terminal residue" evidence="2">
    <location>
        <position position="1"/>
    </location>
</feature>
<dbReference type="AlphaFoldDB" id="A0A0F9F8S4"/>
<protein>
    <recommendedName>
        <fullName evidence="3">Sialidase domain-containing protein</fullName>
    </recommendedName>
</protein>
<evidence type="ECO:0008006" key="3">
    <source>
        <dbReference type="Google" id="ProtNLM"/>
    </source>
</evidence>
<gene>
    <name evidence="2" type="ORF">LCGC14_2273620</name>
</gene>